<evidence type="ECO:0000256" key="11">
    <source>
        <dbReference type="ARBA" id="ARBA00023136"/>
    </source>
</evidence>
<evidence type="ECO:0000256" key="13">
    <source>
        <dbReference type="ARBA" id="ARBA00047816"/>
    </source>
</evidence>
<comment type="function">
    <text evidence="12 15">Subunits I and II form the functional core of the enzyme complex. Electrons originating in cytochrome c are transferred via heme a and Cu(A) to the binuclear center formed by heme a3 and Cu(B).</text>
</comment>
<evidence type="ECO:0000256" key="1">
    <source>
        <dbReference type="ARBA" id="ARBA00004141"/>
    </source>
</evidence>
<sequence>MTKGSHERHMRTAQTKHRSKRGLAAFGALLLTSSQALAAGIGQPEPWQMTRQVPVTENARDILQFESWVHWLSLAICVFVLGLILWCIYRFSEKRNPTPSKTTHNTLIEVAWTIVPVLILVAVAIPSFRLLRVQLSDPKSDVMIKVTGHAWYWSYEYPADQGGGFSFDANIDEDKQPRLLQADNEMVVPVNKIVKIQVTAADVMHSWAMPSFGFKIDAVPGRLNQFWFKADREGTYHGQCSELCGQRHAYMPIVVRVVNDEAYAAWLGEAKTKYARIDDGSKFADAR</sequence>
<dbReference type="InterPro" id="IPR011759">
    <property type="entry name" value="Cyt_c_oxidase_su2_TM_dom"/>
</dbReference>
<feature type="domain" description="Cytochrome oxidase subunit II transmembrane region profile" evidence="19">
    <location>
        <begin position="43"/>
        <end position="138"/>
    </location>
</feature>
<dbReference type="InterPro" id="IPR034210">
    <property type="entry name" value="CcO_II_C"/>
</dbReference>
<dbReference type="Proteomes" id="UP001055117">
    <property type="component" value="Unassembled WGS sequence"/>
</dbReference>
<evidence type="ECO:0000313" key="21">
    <source>
        <dbReference type="Proteomes" id="UP001055117"/>
    </source>
</evidence>
<dbReference type="EC" id="7.1.1.9" evidence="15"/>
<dbReference type="PROSITE" id="PS00078">
    <property type="entry name" value="COX2"/>
    <property type="match status" value="1"/>
</dbReference>
<dbReference type="NCBIfam" id="TIGR02866">
    <property type="entry name" value="CoxB"/>
    <property type="match status" value="1"/>
</dbReference>
<accession>A0ABQ4QKR4</accession>
<evidence type="ECO:0000256" key="15">
    <source>
        <dbReference type="RuleBase" id="RU004024"/>
    </source>
</evidence>
<dbReference type="PANTHER" id="PTHR22888">
    <property type="entry name" value="CYTOCHROME C OXIDASE, SUBUNIT II"/>
    <property type="match status" value="1"/>
</dbReference>
<keyword evidence="8 14" id="KW-0249">Electron transport</keyword>
<dbReference type="InterPro" id="IPR014222">
    <property type="entry name" value="Cyt_c_oxidase_su2"/>
</dbReference>
<organism evidence="20 21">
    <name type="scientific">Methylobacterium cerastii</name>
    <dbReference type="NCBI Taxonomy" id="932741"/>
    <lineage>
        <taxon>Bacteria</taxon>
        <taxon>Pseudomonadati</taxon>
        <taxon>Pseudomonadota</taxon>
        <taxon>Alphaproteobacteria</taxon>
        <taxon>Hyphomicrobiales</taxon>
        <taxon>Methylobacteriaceae</taxon>
        <taxon>Methylobacterium</taxon>
    </lineage>
</organism>
<dbReference type="InterPro" id="IPR001505">
    <property type="entry name" value="Copper_CuA"/>
</dbReference>
<keyword evidence="7" id="KW-1278">Translocase</keyword>
<evidence type="ECO:0000256" key="2">
    <source>
        <dbReference type="ARBA" id="ARBA00007866"/>
    </source>
</evidence>
<evidence type="ECO:0000256" key="9">
    <source>
        <dbReference type="ARBA" id="ARBA00022989"/>
    </source>
</evidence>
<name>A0ABQ4QKR4_9HYPH</name>
<evidence type="ECO:0000259" key="19">
    <source>
        <dbReference type="PROSITE" id="PS50999"/>
    </source>
</evidence>
<dbReference type="InterPro" id="IPR045187">
    <property type="entry name" value="CcO_II"/>
</dbReference>
<comment type="catalytic activity">
    <reaction evidence="13 15">
        <text>4 Fe(II)-[cytochrome c] + O2 + 8 H(+)(in) = 4 Fe(III)-[cytochrome c] + 2 H2O + 4 H(+)(out)</text>
        <dbReference type="Rhea" id="RHEA:11436"/>
        <dbReference type="Rhea" id="RHEA-COMP:10350"/>
        <dbReference type="Rhea" id="RHEA-COMP:14399"/>
        <dbReference type="ChEBI" id="CHEBI:15377"/>
        <dbReference type="ChEBI" id="CHEBI:15378"/>
        <dbReference type="ChEBI" id="CHEBI:15379"/>
        <dbReference type="ChEBI" id="CHEBI:29033"/>
        <dbReference type="ChEBI" id="CHEBI:29034"/>
        <dbReference type="EC" id="7.1.1.9"/>
    </reaction>
</comment>
<dbReference type="Pfam" id="PF00116">
    <property type="entry name" value="COX2"/>
    <property type="match status" value="1"/>
</dbReference>
<keyword evidence="3 14" id="KW-0813">Transport</keyword>
<keyword evidence="9 16" id="KW-1133">Transmembrane helix</keyword>
<feature type="transmembrane region" description="Helical" evidence="16">
    <location>
        <begin position="110"/>
        <end position="131"/>
    </location>
</feature>
<dbReference type="InterPro" id="IPR002429">
    <property type="entry name" value="CcO_II-like_C"/>
</dbReference>
<evidence type="ECO:0000256" key="3">
    <source>
        <dbReference type="ARBA" id="ARBA00022448"/>
    </source>
</evidence>
<feature type="transmembrane region" description="Helical" evidence="16">
    <location>
        <begin position="68"/>
        <end position="89"/>
    </location>
</feature>
<comment type="subcellular location">
    <subcellularLocation>
        <location evidence="14">Cell membrane</location>
        <topology evidence="14">Multi-pass membrane protein</topology>
    </subcellularLocation>
    <subcellularLocation>
        <location evidence="1">Membrane</location>
        <topology evidence="1">Multi-pass membrane protein</topology>
    </subcellularLocation>
</comment>
<evidence type="ECO:0000256" key="10">
    <source>
        <dbReference type="ARBA" id="ARBA00023008"/>
    </source>
</evidence>
<evidence type="ECO:0000256" key="4">
    <source>
        <dbReference type="ARBA" id="ARBA00022660"/>
    </source>
</evidence>
<dbReference type="Gene3D" id="1.10.287.90">
    <property type="match status" value="1"/>
</dbReference>
<evidence type="ECO:0000256" key="8">
    <source>
        <dbReference type="ARBA" id="ARBA00022982"/>
    </source>
</evidence>
<keyword evidence="4 14" id="KW-0679">Respiratory chain</keyword>
<dbReference type="PANTHER" id="PTHR22888:SF9">
    <property type="entry name" value="CYTOCHROME C OXIDASE SUBUNIT 2"/>
    <property type="match status" value="1"/>
</dbReference>
<dbReference type="SUPFAM" id="SSF81464">
    <property type="entry name" value="Cytochrome c oxidase subunit II-like, transmembrane region"/>
    <property type="match status" value="1"/>
</dbReference>
<dbReference type="Pfam" id="PF02790">
    <property type="entry name" value="COX2_TM"/>
    <property type="match status" value="1"/>
</dbReference>
<feature type="signal peptide" evidence="17">
    <location>
        <begin position="1"/>
        <end position="38"/>
    </location>
</feature>
<dbReference type="InterPro" id="IPR036257">
    <property type="entry name" value="Cyt_c_oxidase_su2_TM_sf"/>
</dbReference>
<feature type="domain" description="Cytochrome oxidase subunit II copper A binding" evidence="18">
    <location>
        <begin position="139"/>
        <end position="269"/>
    </location>
</feature>
<dbReference type="CDD" id="cd13912">
    <property type="entry name" value="CcO_II_C"/>
    <property type="match status" value="1"/>
</dbReference>
<comment type="cofactor">
    <cofactor evidence="15">
        <name>Cu cation</name>
        <dbReference type="ChEBI" id="CHEBI:23378"/>
    </cofactor>
    <text evidence="15">Binds a copper A center.</text>
</comment>
<dbReference type="SUPFAM" id="SSF49503">
    <property type="entry name" value="Cupredoxins"/>
    <property type="match status" value="1"/>
</dbReference>
<keyword evidence="10 15" id="KW-0186">Copper</keyword>
<evidence type="ECO:0000256" key="14">
    <source>
        <dbReference type="RuleBase" id="RU000456"/>
    </source>
</evidence>
<gene>
    <name evidence="20" type="primary">ctaC_1</name>
    <name evidence="20" type="ORF">AFCDBAGC_3272</name>
</gene>
<feature type="chain" id="PRO_5047400757" description="Cytochrome c oxidase subunit 2" evidence="17">
    <location>
        <begin position="39"/>
        <end position="287"/>
    </location>
</feature>
<reference evidence="20 21" key="1">
    <citation type="journal article" date="2021" name="Front. Microbiol.">
        <title>Comprehensive Comparative Genomics and Phenotyping of Methylobacterium Species.</title>
        <authorList>
            <person name="Alessa O."/>
            <person name="Ogura Y."/>
            <person name="Fujitani Y."/>
            <person name="Takami H."/>
            <person name="Hayashi T."/>
            <person name="Sahin N."/>
            <person name="Tani A."/>
        </authorList>
    </citation>
    <scope>NUCLEOTIDE SEQUENCE [LARGE SCALE GENOMIC DNA]</scope>
    <source>
        <strain evidence="20 21">DSM 23679</strain>
    </source>
</reference>
<evidence type="ECO:0000256" key="12">
    <source>
        <dbReference type="ARBA" id="ARBA00024688"/>
    </source>
</evidence>
<keyword evidence="11 16" id="KW-0472">Membrane</keyword>
<dbReference type="PROSITE" id="PS50857">
    <property type="entry name" value="COX2_CUA"/>
    <property type="match status" value="1"/>
</dbReference>
<keyword evidence="6 15" id="KW-0479">Metal-binding</keyword>
<comment type="caution">
    <text evidence="20">The sequence shown here is derived from an EMBL/GenBank/DDBJ whole genome shotgun (WGS) entry which is preliminary data.</text>
</comment>
<evidence type="ECO:0000313" key="20">
    <source>
        <dbReference type="EMBL" id="GJD45400.1"/>
    </source>
</evidence>
<dbReference type="EMBL" id="BPQG01000051">
    <property type="protein sequence ID" value="GJD45400.1"/>
    <property type="molecule type" value="Genomic_DNA"/>
</dbReference>
<keyword evidence="5 14" id="KW-0812">Transmembrane</keyword>
<evidence type="ECO:0000256" key="6">
    <source>
        <dbReference type="ARBA" id="ARBA00022723"/>
    </source>
</evidence>
<dbReference type="PRINTS" id="PR01166">
    <property type="entry name" value="CYCOXIDASEII"/>
</dbReference>
<dbReference type="PROSITE" id="PS50999">
    <property type="entry name" value="COX2_TM"/>
    <property type="match status" value="1"/>
</dbReference>
<keyword evidence="17" id="KW-0732">Signal</keyword>
<protein>
    <recommendedName>
        <fullName evidence="15">Cytochrome c oxidase subunit 2</fullName>
        <ecNumber evidence="15">7.1.1.9</ecNumber>
    </recommendedName>
</protein>
<evidence type="ECO:0000259" key="18">
    <source>
        <dbReference type="PROSITE" id="PS50857"/>
    </source>
</evidence>
<evidence type="ECO:0000256" key="16">
    <source>
        <dbReference type="SAM" id="Phobius"/>
    </source>
</evidence>
<evidence type="ECO:0000256" key="7">
    <source>
        <dbReference type="ARBA" id="ARBA00022967"/>
    </source>
</evidence>
<evidence type="ECO:0000256" key="17">
    <source>
        <dbReference type="SAM" id="SignalP"/>
    </source>
</evidence>
<dbReference type="Gene3D" id="2.60.40.420">
    <property type="entry name" value="Cupredoxins - blue copper proteins"/>
    <property type="match status" value="1"/>
</dbReference>
<dbReference type="InterPro" id="IPR008972">
    <property type="entry name" value="Cupredoxin"/>
</dbReference>
<proteinExistence type="inferred from homology"/>
<keyword evidence="21" id="KW-1185">Reference proteome</keyword>
<evidence type="ECO:0000256" key="5">
    <source>
        <dbReference type="ARBA" id="ARBA00022692"/>
    </source>
</evidence>
<comment type="similarity">
    <text evidence="2 14">Belongs to the cytochrome c oxidase subunit 2 family.</text>
</comment>